<comment type="catalytic activity">
    <reaction evidence="6">
        <text>L-aspartate + 2-oxoglutarate = oxaloacetate + L-glutamate</text>
        <dbReference type="Rhea" id="RHEA:21824"/>
        <dbReference type="ChEBI" id="CHEBI:16452"/>
        <dbReference type="ChEBI" id="CHEBI:16810"/>
        <dbReference type="ChEBI" id="CHEBI:29985"/>
        <dbReference type="ChEBI" id="CHEBI:29991"/>
        <dbReference type="EC" id="2.6.1.1"/>
    </reaction>
</comment>
<dbReference type="EMBL" id="WHSC02000002">
    <property type="protein sequence ID" value="MDO6120399.1"/>
    <property type="molecule type" value="Genomic_DNA"/>
</dbReference>
<dbReference type="InterPro" id="IPR004838">
    <property type="entry name" value="NHTrfase_class1_PyrdxlP-BS"/>
</dbReference>
<dbReference type="CDD" id="cd00609">
    <property type="entry name" value="AAT_like"/>
    <property type="match status" value="1"/>
</dbReference>
<evidence type="ECO:0000256" key="4">
    <source>
        <dbReference type="ARBA" id="ARBA00022679"/>
    </source>
</evidence>
<organism evidence="9 10">
    <name type="scientific">Shinella curvata</name>
    <dbReference type="NCBI Taxonomy" id="1817964"/>
    <lineage>
        <taxon>Bacteria</taxon>
        <taxon>Pseudomonadati</taxon>
        <taxon>Pseudomonadota</taxon>
        <taxon>Alphaproteobacteria</taxon>
        <taxon>Hyphomicrobiales</taxon>
        <taxon>Rhizobiaceae</taxon>
        <taxon>Shinella</taxon>
    </lineage>
</organism>
<dbReference type="SUPFAM" id="SSF53383">
    <property type="entry name" value="PLP-dependent transferases"/>
    <property type="match status" value="1"/>
</dbReference>
<dbReference type="Gene3D" id="3.90.1150.10">
    <property type="entry name" value="Aspartate Aminotransferase, domain 1"/>
    <property type="match status" value="1"/>
</dbReference>
<dbReference type="InterPro" id="IPR004839">
    <property type="entry name" value="Aminotransferase_I/II_large"/>
</dbReference>
<keyword evidence="5" id="KW-0663">Pyridoxal phosphate</keyword>
<keyword evidence="10" id="KW-1185">Reference proteome</keyword>
<sequence>MSHIASRLSAVKPSASMAVSQAAKDLAATGVDVIDLGLGEPDFPAPAHITEAAFAAARKERMLYTASLGTVDLRKAIVAKFRTENGLDYAIDEIAVANGAKQIIFNALMATVEAGDEAILPAPYFVSYPEMVKLFGGVPVMPACPAENGFHLTPEVLEAALTEKTRWLFLNMPGNPSGAVYTEMQLKALGAVLAKYPKVMILSDEIYEHILFDGRKFVSFGAACPELRDRSLIVNGMSKAYAMTGWRVGYAAGPKDLIKAMATIQSQSCTSVSAPAQIAAKAALEGPQDCVAEFRTAFERRRDLVVEGITKINALSLDPPEGAFYAYIGCAALIGAKTAAGQTLEDDVAVAKYLLDEGHVAAVPGTAYGLSPFFRISTATSEEVLSEAVKRIGAAIAKLEF</sequence>
<dbReference type="GO" id="GO:0008483">
    <property type="term" value="F:transaminase activity"/>
    <property type="evidence" value="ECO:0007669"/>
    <property type="project" value="UniProtKB-KW"/>
</dbReference>
<keyword evidence="4 7" id="KW-0808">Transferase</keyword>
<comment type="caution">
    <text evidence="9">The sequence shown here is derived from an EMBL/GenBank/DDBJ whole genome shotgun (WGS) entry which is preliminary data.</text>
</comment>
<accession>A0ABT8X9K8</accession>
<dbReference type="Gene3D" id="3.40.640.10">
    <property type="entry name" value="Type I PLP-dependent aspartate aminotransferase-like (Major domain)"/>
    <property type="match status" value="1"/>
</dbReference>
<gene>
    <name evidence="9" type="ORF">GB928_004310</name>
</gene>
<dbReference type="RefSeq" id="WP_244762177.1">
    <property type="nucleotide sequence ID" value="NZ_JALJCJ010000004.1"/>
</dbReference>
<keyword evidence="3 7" id="KW-0032">Aminotransferase</keyword>
<evidence type="ECO:0000259" key="8">
    <source>
        <dbReference type="Pfam" id="PF00155"/>
    </source>
</evidence>
<comment type="cofactor">
    <cofactor evidence="1 7">
        <name>pyridoxal 5'-phosphate</name>
        <dbReference type="ChEBI" id="CHEBI:597326"/>
    </cofactor>
</comment>
<evidence type="ECO:0000313" key="9">
    <source>
        <dbReference type="EMBL" id="MDO6120399.1"/>
    </source>
</evidence>
<dbReference type="PANTHER" id="PTHR46383:SF1">
    <property type="entry name" value="ASPARTATE AMINOTRANSFERASE"/>
    <property type="match status" value="1"/>
</dbReference>
<evidence type="ECO:0000256" key="3">
    <source>
        <dbReference type="ARBA" id="ARBA00022576"/>
    </source>
</evidence>
<dbReference type="EC" id="2.6.1.-" evidence="7"/>
<dbReference type="PROSITE" id="PS00105">
    <property type="entry name" value="AA_TRANSFER_CLASS_1"/>
    <property type="match status" value="1"/>
</dbReference>
<dbReference type="InterPro" id="IPR015421">
    <property type="entry name" value="PyrdxlP-dep_Trfase_major"/>
</dbReference>
<dbReference type="PANTHER" id="PTHR46383">
    <property type="entry name" value="ASPARTATE AMINOTRANSFERASE"/>
    <property type="match status" value="1"/>
</dbReference>
<dbReference type="Pfam" id="PF00155">
    <property type="entry name" value="Aminotran_1_2"/>
    <property type="match status" value="1"/>
</dbReference>
<dbReference type="InterPro" id="IPR050596">
    <property type="entry name" value="AspAT/PAT-like"/>
</dbReference>
<reference evidence="9" key="1">
    <citation type="submission" date="2022-04" db="EMBL/GenBank/DDBJ databases">
        <title>Shinella lacus sp. nov., a novel member of the genus Shinella from water.</title>
        <authorList>
            <person name="Deng Y."/>
        </authorList>
    </citation>
    <scope>NUCLEOTIDE SEQUENCE</scope>
    <source>
        <strain evidence="9">JCM 31239</strain>
    </source>
</reference>
<name>A0ABT8X9K8_9HYPH</name>
<evidence type="ECO:0000256" key="5">
    <source>
        <dbReference type="ARBA" id="ARBA00022898"/>
    </source>
</evidence>
<feature type="domain" description="Aminotransferase class I/classII large" evidence="8">
    <location>
        <begin position="32"/>
        <end position="392"/>
    </location>
</feature>
<proteinExistence type="inferred from homology"/>
<evidence type="ECO:0000256" key="2">
    <source>
        <dbReference type="ARBA" id="ARBA00007441"/>
    </source>
</evidence>
<evidence type="ECO:0000256" key="1">
    <source>
        <dbReference type="ARBA" id="ARBA00001933"/>
    </source>
</evidence>
<dbReference type="Proteomes" id="UP001177080">
    <property type="component" value="Unassembled WGS sequence"/>
</dbReference>
<evidence type="ECO:0000256" key="6">
    <source>
        <dbReference type="ARBA" id="ARBA00049185"/>
    </source>
</evidence>
<dbReference type="InterPro" id="IPR015422">
    <property type="entry name" value="PyrdxlP-dep_Trfase_small"/>
</dbReference>
<evidence type="ECO:0000256" key="7">
    <source>
        <dbReference type="RuleBase" id="RU000481"/>
    </source>
</evidence>
<dbReference type="InterPro" id="IPR015424">
    <property type="entry name" value="PyrdxlP-dep_Trfase"/>
</dbReference>
<protein>
    <recommendedName>
        <fullName evidence="7">Aminotransferase</fullName>
        <ecNumber evidence="7">2.6.1.-</ecNumber>
    </recommendedName>
</protein>
<comment type="similarity">
    <text evidence="2 7">Belongs to the class-I pyridoxal-phosphate-dependent aminotransferase family.</text>
</comment>
<evidence type="ECO:0000313" key="10">
    <source>
        <dbReference type="Proteomes" id="UP001177080"/>
    </source>
</evidence>